<dbReference type="eggNOG" id="KOG0742">
    <property type="taxonomic scope" value="Eukaryota"/>
</dbReference>
<proteinExistence type="predicted"/>
<dbReference type="InterPro" id="IPR003593">
    <property type="entry name" value="AAA+_ATPase"/>
</dbReference>
<dbReference type="OMA" id="MYFNEYV"/>
<evidence type="ECO:0000256" key="4">
    <source>
        <dbReference type="ARBA" id="ARBA00022792"/>
    </source>
</evidence>
<evidence type="ECO:0000256" key="2">
    <source>
        <dbReference type="ARBA" id="ARBA00004436"/>
    </source>
</evidence>
<gene>
    <name evidence="13" type="ORF">THAOC_14970</name>
</gene>
<dbReference type="Pfam" id="PF00004">
    <property type="entry name" value="AAA"/>
    <property type="match status" value="1"/>
</dbReference>
<accession>K0SG45</accession>
<keyword evidence="6 10" id="KW-0175">Coiled coil</keyword>
<keyword evidence="14" id="KW-1185">Reference proteome</keyword>
<evidence type="ECO:0000259" key="12">
    <source>
        <dbReference type="SMART" id="SM00382"/>
    </source>
</evidence>
<dbReference type="EMBL" id="AGNL01017404">
    <property type="protein sequence ID" value="EJK64310.1"/>
    <property type="molecule type" value="Genomic_DNA"/>
</dbReference>
<evidence type="ECO:0000256" key="3">
    <source>
        <dbReference type="ARBA" id="ARBA00022741"/>
    </source>
</evidence>
<keyword evidence="5" id="KW-0067">ATP-binding</keyword>
<evidence type="ECO:0000256" key="8">
    <source>
        <dbReference type="ARBA" id="ARBA00023136"/>
    </source>
</evidence>
<dbReference type="AlphaFoldDB" id="K0SG45"/>
<keyword evidence="9" id="KW-1135">Mitochondrion nucleoid</keyword>
<dbReference type="GO" id="GO:0005743">
    <property type="term" value="C:mitochondrial inner membrane"/>
    <property type="evidence" value="ECO:0007669"/>
    <property type="project" value="UniProtKB-SubCell"/>
</dbReference>
<dbReference type="GO" id="GO:0005524">
    <property type="term" value="F:ATP binding"/>
    <property type="evidence" value="ECO:0007669"/>
    <property type="project" value="UniProtKB-KW"/>
</dbReference>
<name>K0SG45_THAOC</name>
<dbReference type="SMART" id="SM00382">
    <property type="entry name" value="AAA"/>
    <property type="match status" value="1"/>
</dbReference>
<keyword evidence="7" id="KW-0496">Mitochondrion</keyword>
<evidence type="ECO:0000256" key="6">
    <source>
        <dbReference type="ARBA" id="ARBA00023054"/>
    </source>
</evidence>
<feature type="non-terminal residue" evidence="13">
    <location>
        <position position="638"/>
    </location>
</feature>
<comment type="caution">
    <text evidence="13">The sequence shown here is derived from an EMBL/GenBank/DDBJ whole genome shotgun (WGS) entry which is preliminary data.</text>
</comment>
<dbReference type="Gene3D" id="3.40.50.300">
    <property type="entry name" value="P-loop containing nucleotide triphosphate hydrolases"/>
    <property type="match status" value="1"/>
</dbReference>
<evidence type="ECO:0000256" key="11">
    <source>
        <dbReference type="SAM" id="SignalP"/>
    </source>
</evidence>
<dbReference type="PANTHER" id="PTHR23075">
    <property type="entry name" value="PUTATIVE ATP-ASE"/>
    <property type="match status" value="1"/>
</dbReference>
<evidence type="ECO:0000256" key="5">
    <source>
        <dbReference type="ARBA" id="ARBA00022840"/>
    </source>
</evidence>
<feature type="domain" description="AAA+ ATPase" evidence="12">
    <location>
        <begin position="446"/>
        <end position="579"/>
    </location>
</feature>
<keyword evidence="8" id="KW-0472">Membrane</keyword>
<sequence length="638" mass="71721">MVRLALPYTLLCLCLNVAFDLLVFAVELDDDDTLEIRRYLPQSRSYIDVEDLDTAAALDAMERLTVRRFRLSSDQGRHCANSVCPFRTSSTDLASALPTAVDFVHAPSSKEGDGDTSHLIVQNNEAVFYHSVGAVQELSKQFSELVNATDYNARRIAELYADWLQLEMITSTSLSNTTKLALRRKAAEAAIEKSNMEMELLRSRSEKEYAQVQEQLEAEQLAKSERMALDRLKREDEASKRRTAELMRAKFEASQRIAAHRSHTAEAIARVEHEQKMILQRAAEEVKVKTAIATARARAQAERENEDVHLRRLRAESEQRRQRNLSAIQAIFTHLSSSLSSAAKNPRQVATLCGYVCLLLGSVFFSRETSRLIRALIEASLGKPQLVRETTRKTFPWSLFSFASRSASRFCPFFRGELISVESSFDDLVLPSELKERVIELAQSTRNARRLLYGSPGTGKTMVARKLAKVCGLDYALMSGGDVSPLGSDAVSQIHSLFSWARMSPVGVVLFIDEAECFLGSRDSGFTSEAAHNALNALLYNTGGERRDFMMILATNRAQDLDAAVLDRCDEALHFPLPDETCRERLLRLYYNQNLEAFVRKNNKQVLSLRSRLTRLITKGDSPLIMSIDSDIMKSEHL</sequence>
<evidence type="ECO:0000256" key="9">
    <source>
        <dbReference type="ARBA" id="ARBA00023271"/>
    </source>
</evidence>
<dbReference type="InterPro" id="IPR027417">
    <property type="entry name" value="P-loop_NTPase"/>
</dbReference>
<protein>
    <recommendedName>
        <fullName evidence="12">AAA+ ATPase domain-containing protein</fullName>
    </recommendedName>
</protein>
<evidence type="ECO:0000256" key="1">
    <source>
        <dbReference type="ARBA" id="ARBA00004273"/>
    </source>
</evidence>
<dbReference type="GO" id="GO:0008270">
    <property type="term" value="F:zinc ion binding"/>
    <property type="evidence" value="ECO:0007669"/>
    <property type="project" value="TreeGrafter"/>
</dbReference>
<keyword evidence="3" id="KW-0547">Nucleotide-binding</keyword>
<keyword evidence="11" id="KW-0732">Signal</keyword>
<dbReference type="GO" id="GO:0007005">
    <property type="term" value="P:mitochondrion organization"/>
    <property type="evidence" value="ECO:0007669"/>
    <property type="project" value="TreeGrafter"/>
</dbReference>
<evidence type="ECO:0000313" key="13">
    <source>
        <dbReference type="EMBL" id="EJK64310.1"/>
    </source>
</evidence>
<dbReference type="InterPro" id="IPR021911">
    <property type="entry name" value="ATAD3_N"/>
</dbReference>
<dbReference type="Proteomes" id="UP000266841">
    <property type="component" value="Unassembled WGS sequence"/>
</dbReference>
<keyword evidence="4" id="KW-0999">Mitochondrion inner membrane</keyword>
<feature type="signal peptide" evidence="11">
    <location>
        <begin position="1"/>
        <end position="25"/>
    </location>
</feature>
<feature type="coiled-coil region" evidence="10">
    <location>
        <begin position="184"/>
        <end position="235"/>
    </location>
</feature>
<evidence type="ECO:0000256" key="7">
    <source>
        <dbReference type="ARBA" id="ARBA00023128"/>
    </source>
</evidence>
<evidence type="ECO:0000313" key="14">
    <source>
        <dbReference type="Proteomes" id="UP000266841"/>
    </source>
</evidence>
<evidence type="ECO:0000256" key="10">
    <source>
        <dbReference type="SAM" id="Coils"/>
    </source>
</evidence>
<feature type="chain" id="PRO_5003841071" description="AAA+ ATPase domain-containing protein" evidence="11">
    <location>
        <begin position="26"/>
        <end position="638"/>
    </location>
</feature>
<dbReference type="GO" id="GO:0016887">
    <property type="term" value="F:ATP hydrolysis activity"/>
    <property type="evidence" value="ECO:0007669"/>
    <property type="project" value="InterPro"/>
</dbReference>
<dbReference type="InterPro" id="IPR003959">
    <property type="entry name" value="ATPase_AAA_core"/>
</dbReference>
<comment type="subcellular location">
    <subcellularLocation>
        <location evidence="1">Mitochondrion inner membrane</location>
    </subcellularLocation>
    <subcellularLocation>
        <location evidence="2">Mitochondrion matrix</location>
        <location evidence="2">Mitochondrion nucleoid</location>
    </subcellularLocation>
</comment>
<dbReference type="PANTHER" id="PTHR23075:SF0">
    <property type="entry name" value="ATPASE FAMILY AAA DOMAIN-CONTAINING PROTEIN 3"/>
    <property type="match status" value="1"/>
</dbReference>
<organism evidence="13 14">
    <name type="scientific">Thalassiosira oceanica</name>
    <name type="common">Marine diatom</name>
    <dbReference type="NCBI Taxonomy" id="159749"/>
    <lineage>
        <taxon>Eukaryota</taxon>
        <taxon>Sar</taxon>
        <taxon>Stramenopiles</taxon>
        <taxon>Ochrophyta</taxon>
        <taxon>Bacillariophyta</taxon>
        <taxon>Coscinodiscophyceae</taxon>
        <taxon>Thalassiosirophycidae</taxon>
        <taxon>Thalassiosirales</taxon>
        <taxon>Thalassiosiraceae</taxon>
        <taxon>Thalassiosira</taxon>
    </lineage>
</organism>
<reference evidence="13 14" key="1">
    <citation type="journal article" date="2012" name="Genome Biol.">
        <title>Genome and low-iron response of an oceanic diatom adapted to chronic iron limitation.</title>
        <authorList>
            <person name="Lommer M."/>
            <person name="Specht M."/>
            <person name="Roy A.S."/>
            <person name="Kraemer L."/>
            <person name="Andreson R."/>
            <person name="Gutowska M.A."/>
            <person name="Wolf J."/>
            <person name="Bergner S.V."/>
            <person name="Schilhabel M.B."/>
            <person name="Klostermeier U.C."/>
            <person name="Beiko R.G."/>
            <person name="Rosenstiel P."/>
            <person name="Hippler M."/>
            <person name="Laroche J."/>
        </authorList>
    </citation>
    <scope>NUCLEOTIDE SEQUENCE [LARGE SCALE GENOMIC DNA]</scope>
    <source>
        <strain evidence="13 14">CCMP1005</strain>
    </source>
</reference>
<dbReference type="OrthoDB" id="199596at2759"/>
<dbReference type="SUPFAM" id="SSF52540">
    <property type="entry name" value="P-loop containing nucleoside triphosphate hydrolases"/>
    <property type="match status" value="1"/>
</dbReference>
<dbReference type="Pfam" id="PF12037">
    <property type="entry name" value="ATAD3_N"/>
    <property type="match status" value="1"/>
</dbReference>
<dbReference type="GO" id="GO:0042645">
    <property type="term" value="C:mitochondrial nucleoid"/>
    <property type="evidence" value="ECO:0007669"/>
    <property type="project" value="UniProtKB-SubCell"/>
</dbReference>